<dbReference type="AlphaFoldDB" id="A0A2K4WHS8"/>
<proteinExistence type="predicted"/>
<dbReference type="Proteomes" id="UP000238093">
    <property type="component" value="Chromosome I"/>
</dbReference>
<evidence type="ECO:0000313" key="2">
    <source>
        <dbReference type="Proteomes" id="UP000238093"/>
    </source>
</evidence>
<sequence length="104" mass="10898">MKDASHTRHTSVTPLRQAIRAINRASCGALACYLATLGVAHAAPYVEAGQTGNATSWRSAEFNADWGLGATNADQAYAAGPTMCFEVPQDISMTCQSSCSLSKS</sequence>
<accession>A0A2K4WHS8</accession>
<protein>
    <submittedName>
        <fullName evidence="1">Autotransporter</fullName>
    </submittedName>
</protein>
<evidence type="ECO:0000313" key="1">
    <source>
        <dbReference type="EMBL" id="SOS35455.1"/>
    </source>
</evidence>
<name>A0A2K4WHS8_9PSED</name>
<reference evidence="1 2" key="1">
    <citation type="submission" date="2017-11" db="EMBL/GenBank/DDBJ databases">
        <authorList>
            <person name="Han C.G."/>
        </authorList>
    </citation>
    <scope>NUCLEOTIDE SEQUENCE [LARGE SCALE GENOMIC DNA]</scope>
    <source>
        <strain evidence="1">CFBP6411</strain>
    </source>
</reference>
<organism evidence="1 2">
    <name type="scientific">Pseudomonas syringae group genomosp. 3</name>
    <dbReference type="NCBI Taxonomy" id="251701"/>
    <lineage>
        <taxon>Bacteria</taxon>
        <taxon>Pseudomonadati</taxon>
        <taxon>Pseudomonadota</taxon>
        <taxon>Gammaproteobacteria</taxon>
        <taxon>Pseudomonadales</taxon>
        <taxon>Pseudomonadaceae</taxon>
        <taxon>Pseudomonas</taxon>
    </lineage>
</organism>
<gene>
    <name evidence="1" type="ORF">CFBP6411_04098</name>
</gene>
<dbReference type="EMBL" id="LT963408">
    <property type="protein sequence ID" value="SOS35455.1"/>
    <property type="molecule type" value="Genomic_DNA"/>
</dbReference>